<dbReference type="PANTHER" id="PTHR34136">
    <property type="match status" value="1"/>
</dbReference>
<dbReference type="PANTHER" id="PTHR34136:SF1">
    <property type="entry name" value="UDP-N-ACETYL-D-MANNOSAMINURONIC ACID TRANSFERASE"/>
    <property type="match status" value="1"/>
</dbReference>
<dbReference type="EMBL" id="JAJEPU010000007">
    <property type="protein sequence ID" value="MCC2164043.1"/>
    <property type="molecule type" value="Genomic_DNA"/>
</dbReference>
<evidence type="ECO:0000256" key="1">
    <source>
        <dbReference type="ARBA" id="ARBA00022676"/>
    </source>
</evidence>
<dbReference type="InterPro" id="IPR004629">
    <property type="entry name" value="WecG_TagA_CpsF"/>
</dbReference>
<comment type="caution">
    <text evidence="5">The sequence shown here is derived from an EMBL/GenBank/DDBJ whole genome shotgun (WGS) entry which is preliminary data.</text>
</comment>
<evidence type="ECO:0000256" key="2">
    <source>
        <dbReference type="ARBA" id="ARBA00022679"/>
    </source>
</evidence>
<dbReference type="Pfam" id="PF00534">
    <property type="entry name" value="Glycos_transf_1"/>
    <property type="match status" value="1"/>
</dbReference>
<evidence type="ECO:0000259" key="4">
    <source>
        <dbReference type="Pfam" id="PF00534"/>
    </source>
</evidence>
<evidence type="ECO:0000256" key="3">
    <source>
        <dbReference type="SAM" id="MobiDB-lite"/>
    </source>
</evidence>
<organism evidence="5 6">
    <name type="scientific">Brotaphodocola catenula</name>
    <dbReference type="NCBI Taxonomy" id="2885361"/>
    <lineage>
        <taxon>Bacteria</taxon>
        <taxon>Bacillati</taxon>
        <taxon>Bacillota</taxon>
        <taxon>Clostridia</taxon>
        <taxon>Lachnospirales</taxon>
        <taxon>Lachnospiraceae</taxon>
        <taxon>Brotaphodocola</taxon>
    </lineage>
</organism>
<keyword evidence="2" id="KW-0808">Transferase</keyword>
<keyword evidence="1" id="KW-0328">Glycosyltransferase</keyword>
<sequence length="699" mass="80831">MNWESYEGMEKQALLNTFVNNVTMDEAIAYLFQRIQKREPAYVVEINVDVVMKIERDTYLRQISDRADLTLVDGQPLMWISKFYGHPLKMKISGSDLIPELLRQAEGRYSVFILGGLGDSAEKASKAIKRHFPNLEIAGTCSPSWGFDRKPNEVRAINEMIAEAHPDILLACFGCPKQEKWVYENHIRAGAMVTICAGATVDFLAGNVKRAPKWMSDNGFEWLYRFFREPKRLFRRYFIDDTKIFRLIWKYRSQKNHLILMGDEGKISRKVSRTASRKVADDDGSRNRNESLNKNVDKTVDKNQNEHQNENKKEGIQERKMRLGILCTMINGFGRRGYYNSQEVGLGRALVRMGHEVTIYKGIPTDEKGEIVQIEDGLKVIYLPMRHFGAHGWMQCKVMREDLDGLFCFGDQQIFLPHVYRWCKRHHTCFVPYIGTAHSLHSSLRSVVMNTIFALGTKQIYLNHPVLAKTGSAKEELHELGVRDVTVAPVGLDTAVLKQDFREYDRNQIRKEHGFEPDDVIICNVSRLSPEKRPLELVEIFMHIRDKKKFRLVIVGDGDLREELHEKIRANGLEDVVTVYDNVPYEKMWEIYVMSDYYLNLNKGEIFGMAIMEAVYYGTSVGAIRALGPSVTLKGMRAHKMCDSDKELEEWMCAPYPSAEELEESAKKMEENFTWNRCARAFLEIVKKDKNRENKKSRR</sequence>
<reference evidence="5" key="1">
    <citation type="submission" date="2021-10" db="EMBL/GenBank/DDBJ databases">
        <title>Anaerobic single-cell dispensing facilitates the cultivation of human gut bacteria.</title>
        <authorList>
            <person name="Afrizal A."/>
        </authorList>
    </citation>
    <scope>NUCLEOTIDE SEQUENCE</scope>
    <source>
        <strain evidence="5">CLA-AA-H274</strain>
    </source>
</reference>
<evidence type="ECO:0000313" key="6">
    <source>
        <dbReference type="Proteomes" id="UP001198962"/>
    </source>
</evidence>
<dbReference type="GO" id="GO:0016758">
    <property type="term" value="F:hexosyltransferase activity"/>
    <property type="evidence" value="ECO:0007669"/>
    <property type="project" value="TreeGrafter"/>
</dbReference>
<dbReference type="InterPro" id="IPR001296">
    <property type="entry name" value="Glyco_trans_1"/>
</dbReference>
<dbReference type="RefSeq" id="WP_308450777.1">
    <property type="nucleotide sequence ID" value="NZ_JAJEPU010000007.1"/>
</dbReference>
<dbReference type="CDD" id="cd06533">
    <property type="entry name" value="Glyco_transf_WecG_TagA"/>
    <property type="match status" value="1"/>
</dbReference>
<name>A0AAE3DKH1_9FIRM</name>
<proteinExistence type="predicted"/>
<dbReference type="NCBIfam" id="TIGR00696">
    <property type="entry name" value="wecG_tagA_cpsF"/>
    <property type="match status" value="1"/>
</dbReference>
<dbReference type="Pfam" id="PF03808">
    <property type="entry name" value="Glyco_tran_WecG"/>
    <property type="match status" value="1"/>
</dbReference>
<dbReference type="Proteomes" id="UP001198962">
    <property type="component" value="Unassembled WGS sequence"/>
</dbReference>
<feature type="region of interest" description="Disordered" evidence="3">
    <location>
        <begin position="271"/>
        <end position="315"/>
    </location>
</feature>
<feature type="compositionally biased region" description="Basic and acidic residues" evidence="3">
    <location>
        <begin position="278"/>
        <end position="315"/>
    </location>
</feature>
<accession>A0AAE3DKH1</accession>
<dbReference type="SUPFAM" id="SSF53756">
    <property type="entry name" value="UDP-Glycosyltransferase/glycogen phosphorylase"/>
    <property type="match status" value="1"/>
</dbReference>
<gene>
    <name evidence="5" type="ORF">LKD32_03940</name>
</gene>
<feature type="domain" description="Glycosyl transferase family 1" evidence="4">
    <location>
        <begin position="505"/>
        <end position="634"/>
    </location>
</feature>
<dbReference type="Gene3D" id="3.40.50.2000">
    <property type="entry name" value="Glycogen Phosphorylase B"/>
    <property type="match status" value="2"/>
</dbReference>
<keyword evidence="6" id="KW-1185">Reference proteome</keyword>
<dbReference type="AlphaFoldDB" id="A0AAE3DKH1"/>
<protein>
    <submittedName>
        <fullName evidence="5">WecB/TagA/CpsF family glycosyltransferase</fullName>
    </submittedName>
</protein>
<evidence type="ECO:0000313" key="5">
    <source>
        <dbReference type="EMBL" id="MCC2164043.1"/>
    </source>
</evidence>